<dbReference type="AlphaFoldDB" id="A0A5B2VU75"/>
<gene>
    <name evidence="2" type="ORF">F0L74_09645</name>
</gene>
<dbReference type="SMART" id="SM00100">
    <property type="entry name" value="cNMP"/>
    <property type="match status" value="1"/>
</dbReference>
<evidence type="ECO:0000259" key="1">
    <source>
        <dbReference type="PROSITE" id="PS50042"/>
    </source>
</evidence>
<dbReference type="EMBL" id="VUOC01000002">
    <property type="protein sequence ID" value="KAA2242781.1"/>
    <property type="molecule type" value="Genomic_DNA"/>
</dbReference>
<reference evidence="2 3" key="2">
    <citation type="submission" date="2019-09" db="EMBL/GenBank/DDBJ databases">
        <authorList>
            <person name="Jin C."/>
        </authorList>
    </citation>
    <scope>NUCLEOTIDE SEQUENCE [LARGE SCALE GENOMIC DNA]</scope>
    <source>
        <strain evidence="2 3">BN140078</strain>
    </source>
</reference>
<name>A0A5B2VU75_9BACT</name>
<dbReference type="RefSeq" id="WP_149837656.1">
    <property type="nucleotide sequence ID" value="NZ_VUOC01000002.1"/>
</dbReference>
<dbReference type="Gene3D" id="2.60.120.10">
    <property type="entry name" value="Jelly Rolls"/>
    <property type="match status" value="1"/>
</dbReference>
<dbReference type="InterPro" id="IPR000595">
    <property type="entry name" value="cNMP-bd_dom"/>
</dbReference>
<dbReference type="PROSITE" id="PS50042">
    <property type="entry name" value="CNMP_BINDING_3"/>
    <property type="match status" value="1"/>
</dbReference>
<dbReference type="InterPro" id="IPR018490">
    <property type="entry name" value="cNMP-bd_dom_sf"/>
</dbReference>
<protein>
    <submittedName>
        <fullName evidence="2">Crp/Fnr family transcriptional regulator</fullName>
    </submittedName>
</protein>
<comment type="caution">
    <text evidence="2">The sequence shown here is derived from an EMBL/GenBank/DDBJ whole genome shotgun (WGS) entry which is preliminary data.</text>
</comment>
<dbReference type="Pfam" id="PF00027">
    <property type="entry name" value="cNMP_binding"/>
    <property type="match status" value="1"/>
</dbReference>
<evidence type="ECO:0000313" key="2">
    <source>
        <dbReference type="EMBL" id="KAA2242781.1"/>
    </source>
</evidence>
<reference evidence="2 3" key="1">
    <citation type="submission" date="2019-09" db="EMBL/GenBank/DDBJ databases">
        <title>Chitinophaga ginsengihumi sp. nov., isolated from soil of ginseng rhizosphere.</title>
        <authorList>
            <person name="Lee J."/>
        </authorList>
    </citation>
    <scope>NUCLEOTIDE SEQUENCE [LARGE SCALE GENOMIC DNA]</scope>
    <source>
        <strain evidence="2 3">BN140078</strain>
    </source>
</reference>
<keyword evidence="3" id="KW-1185">Reference proteome</keyword>
<accession>A0A5B2VU75</accession>
<feature type="domain" description="Cyclic nucleotide-binding" evidence="1">
    <location>
        <begin position="11"/>
        <end position="114"/>
    </location>
</feature>
<evidence type="ECO:0000313" key="3">
    <source>
        <dbReference type="Proteomes" id="UP000324611"/>
    </source>
</evidence>
<dbReference type="CDD" id="cd00038">
    <property type="entry name" value="CAP_ED"/>
    <property type="match status" value="1"/>
</dbReference>
<organism evidence="2 3">
    <name type="scientific">Chitinophaga agrisoli</name>
    <dbReference type="NCBI Taxonomy" id="2607653"/>
    <lineage>
        <taxon>Bacteria</taxon>
        <taxon>Pseudomonadati</taxon>
        <taxon>Bacteroidota</taxon>
        <taxon>Chitinophagia</taxon>
        <taxon>Chitinophagales</taxon>
        <taxon>Chitinophagaceae</taxon>
        <taxon>Chitinophaga</taxon>
    </lineage>
</organism>
<dbReference type="SUPFAM" id="SSF51206">
    <property type="entry name" value="cAMP-binding domain-like"/>
    <property type="match status" value="1"/>
</dbReference>
<proteinExistence type="predicted"/>
<sequence>MSSLLFDNFNKYSRLTEEEFHLIEQVLTRKMVKKKKNLLNEGNICKYLFFVEKGALRSYTIDENGSEHIVQLAVEDYWIADLSSFITQTPGMLTIEAIEDCEVLLLPNPELERLYDAIPSLGTFFRKLYQRAYVHLQGRLHSSQRVSAEERYLELINSQPKIGTRIPLIYIASYLGITPESLSRIRKNVYNKS</sequence>
<dbReference type="Proteomes" id="UP000324611">
    <property type="component" value="Unassembled WGS sequence"/>
</dbReference>
<dbReference type="InterPro" id="IPR014710">
    <property type="entry name" value="RmlC-like_jellyroll"/>
</dbReference>